<accession>A0A183FHM8</accession>
<dbReference type="WBParaSite" id="HPBE_0000630101-mRNA-1">
    <property type="protein sequence ID" value="HPBE_0000630101-mRNA-1"/>
    <property type="gene ID" value="HPBE_0000630101"/>
</dbReference>
<evidence type="ECO:0000313" key="2">
    <source>
        <dbReference type="EMBL" id="VDO67720.1"/>
    </source>
</evidence>
<sequence>MASSFGLRQNPAGLVCAVLGGRERLRALRNTVAADAIRRRRRGESHDGSERSTIFGPADDGRVRGD</sequence>
<keyword evidence="3" id="KW-1185">Reference proteome</keyword>
<dbReference type="Proteomes" id="UP000050761">
    <property type="component" value="Unassembled WGS sequence"/>
</dbReference>
<protein>
    <submittedName>
        <fullName evidence="4">DUF1534 domain-containing protein</fullName>
    </submittedName>
</protein>
<evidence type="ECO:0000313" key="3">
    <source>
        <dbReference type="Proteomes" id="UP000050761"/>
    </source>
</evidence>
<organism evidence="3 4">
    <name type="scientific">Heligmosomoides polygyrus</name>
    <name type="common">Parasitic roundworm</name>
    <dbReference type="NCBI Taxonomy" id="6339"/>
    <lineage>
        <taxon>Eukaryota</taxon>
        <taxon>Metazoa</taxon>
        <taxon>Ecdysozoa</taxon>
        <taxon>Nematoda</taxon>
        <taxon>Chromadorea</taxon>
        <taxon>Rhabditida</taxon>
        <taxon>Rhabditina</taxon>
        <taxon>Rhabditomorpha</taxon>
        <taxon>Strongyloidea</taxon>
        <taxon>Heligmosomidae</taxon>
        <taxon>Heligmosomoides</taxon>
    </lineage>
</organism>
<evidence type="ECO:0000256" key="1">
    <source>
        <dbReference type="SAM" id="MobiDB-lite"/>
    </source>
</evidence>
<feature type="region of interest" description="Disordered" evidence="1">
    <location>
        <begin position="37"/>
        <end position="66"/>
    </location>
</feature>
<reference evidence="4" key="2">
    <citation type="submission" date="2019-09" db="UniProtKB">
        <authorList>
            <consortium name="WormBaseParasite"/>
        </authorList>
    </citation>
    <scope>IDENTIFICATION</scope>
</reference>
<gene>
    <name evidence="2" type="ORF">HPBE_LOCUS6302</name>
</gene>
<reference evidence="2 3" key="1">
    <citation type="submission" date="2018-11" db="EMBL/GenBank/DDBJ databases">
        <authorList>
            <consortium name="Pathogen Informatics"/>
        </authorList>
    </citation>
    <scope>NUCLEOTIDE SEQUENCE [LARGE SCALE GENOMIC DNA]</scope>
</reference>
<name>A0A183FHM8_HELPZ</name>
<dbReference type="AlphaFoldDB" id="A0A183FHM8"/>
<evidence type="ECO:0000313" key="4">
    <source>
        <dbReference type="WBParaSite" id="HPBE_0000630101-mRNA-1"/>
    </source>
</evidence>
<dbReference type="EMBL" id="UZAH01025636">
    <property type="protein sequence ID" value="VDO67720.1"/>
    <property type="molecule type" value="Genomic_DNA"/>
</dbReference>
<accession>A0A3P7X240</accession>
<proteinExistence type="predicted"/>